<dbReference type="InterPro" id="IPR000821">
    <property type="entry name" value="Ala_racemase"/>
</dbReference>
<evidence type="ECO:0000313" key="11">
    <source>
        <dbReference type="EMBL" id="PWG16592.1"/>
    </source>
</evidence>
<dbReference type="Pfam" id="PF00842">
    <property type="entry name" value="Ala_racemase_C"/>
    <property type="match status" value="1"/>
</dbReference>
<dbReference type="GO" id="GO:0005829">
    <property type="term" value="C:cytosol"/>
    <property type="evidence" value="ECO:0007669"/>
    <property type="project" value="TreeGrafter"/>
</dbReference>
<dbReference type="NCBIfam" id="TIGR00492">
    <property type="entry name" value="alr"/>
    <property type="match status" value="1"/>
</dbReference>
<dbReference type="InterPro" id="IPR001608">
    <property type="entry name" value="Ala_racemase_N"/>
</dbReference>
<dbReference type="AlphaFoldDB" id="A0A2V1P5U1"/>
<keyword evidence="12" id="KW-1185">Reference proteome</keyword>
<dbReference type="GO" id="GO:0030170">
    <property type="term" value="F:pyridoxal phosphate binding"/>
    <property type="evidence" value="ECO:0007669"/>
    <property type="project" value="UniProtKB-UniRule"/>
</dbReference>
<feature type="modified residue" description="N6-(pyridoxal phosphate)lysine" evidence="7 8">
    <location>
        <position position="33"/>
    </location>
</feature>
<dbReference type="OrthoDB" id="9813814at2"/>
<dbReference type="EMBL" id="QETF01000011">
    <property type="protein sequence ID" value="PWG16592.1"/>
    <property type="molecule type" value="Genomic_DNA"/>
</dbReference>
<feature type="active site" description="Proton acceptor; specific for D-alanine" evidence="7">
    <location>
        <position position="33"/>
    </location>
</feature>
<dbReference type="RefSeq" id="WP_109389010.1">
    <property type="nucleotide sequence ID" value="NZ_QETF01000011.1"/>
</dbReference>
<proteinExistence type="inferred from homology"/>
<evidence type="ECO:0000256" key="3">
    <source>
        <dbReference type="ARBA" id="ARBA00007880"/>
    </source>
</evidence>
<dbReference type="EC" id="5.1.1.1" evidence="4 7"/>
<comment type="pathway">
    <text evidence="7">Amino-acid biosynthesis; D-alanine biosynthesis; D-alanine from L-alanine: step 1/1.</text>
</comment>
<feature type="binding site" evidence="7 9">
    <location>
        <position position="128"/>
    </location>
    <ligand>
        <name>substrate</name>
    </ligand>
</feature>
<evidence type="ECO:0000256" key="1">
    <source>
        <dbReference type="ARBA" id="ARBA00000316"/>
    </source>
</evidence>
<comment type="catalytic activity">
    <reaction evidence="1 7">
        <text>L-alanine = D-alanine</text>
        <dbReference type="Rhea" id="RHEA:20249"/>
        <dbReference type="ChEBI" id="CHEBI:57416"/>
        <dbReference type="ChEBI" id="CHEBI:57972"/>
        <dbReference type="EC" id="5.1.1.1"/>
    </reaction>
</comment>
<dbReference type="InterPro" id="IPR020622">
    <property type="entry name" value="Ala_racemase_pyridoxalP-BS"/>
</dbReference>
<evidence type="ECO:0000256" key="7">
    <source>
        <dbReference type="HAMAP-Rule" id="MF_01201"/>
    </source>
</evidence>
<dbReference type="Gene3D" id="2.40.37.10">
    <property type="entry name" value="Lyase, Ornithine Decarboxylase, Chain A, domain 1"/>
    <property type="match status" value="1"/>
</dbReference>
<comment type="caution">
    <text evidence="11">The sequence shown here is derived from an EMBL/GenBank/DDBJ whole genome shotgun (WGS) entry which is preliminary data.</text>
</comment>
<evidence type="ECO:0000256" key="8">
    <source>
        <dbReference type="PIRSR" id="PIRSR600821-50"/>
    </source>
</evidence>
<dbReference type="PANTHER" id="PTHR30511:SF0">
    <property type="entry name" value="ALANINE RACEMASE, CATABOLIC-RELATED"/>
    <property type="match status" value="1"/>
</dbReference>
<evidence type="ECO:0000259" key="10">
    <source>
        <dbReference type="SMART" id="SM01005"/>
    </source>
</evidence>
<evidence type="ECO:0000256" key="6">
    <source>
        <dbReference type="ARBA" id="ARBA00023235"/>
    </source>
</evidence>
<dbReference type="CDD" id="cd00430">
    <property type="entry name" value="PLPDE_III_AR"/>
    <property type="match status" value="1"/>
</dbReference>
<dbReference type="SUPFAM" id="SSF50621">
    <property type="entry name" value="Alanine racemase C-terminal domain-like"/>
    <property type="match status" value="1"/>
</dbReference>
<gene>
    <name evidence="11" type="primary">alr</name>
    <name evidence="11" type="ORF">DFK10_10615</name>
</gene>
<dbReference type="PROSITE" id="PS00395">
    <property type="entry name" value="ALANINE_RACEMASE"/>
    <property type="match status" value="1"/>
</dbReference>
<evidence type="ECO:0000256" key="2">
    <source>
        <dbReference type="ARBA" id="ARBA00001933"/>
    </source>
</evidence>
<feature type="binding site" evidence="7 9">
    <location>
        <position position="290"/>
    </location>
    <ligand>
        <name>substrate</name>
    </ligand>
</feature>
<dbReference type="SMART" id="SM01005">
    <property type="entry name" value="Ala_racemase_C"/>
    <property type="match status" value="1"/>
</dbReference>
<dbReference type="PRINTS" id="PR00992">
    <property type="entry name" value="ALARACEMASE"/>
</dbReference>
<feature type="active site" description="Proton acceptor; specific for L-alanine" evidence="7">
    <location>
        <position position="242"/>
    </location>
</feature>
<comment type="similarity">
    <text evidence="3 7">Belongs to the alanine racemase family.</text>
</comment>
<dbReference type="UniPathway" id="UPA00042">
    <property type="reaction ID" value="UER00497"/>
</dbReference>
<dbReference type="HAMAP" id="MF_01201">
    <property type="entry name" value="Ala_racemase"/>
    <property type="match status" value="1"/>
</dbReference>
<comment type="cofactor">
    <cofactor evidence="2 7 8">
        <name>pyridoxal 5'-phosphate</name>
        <dbReference type="ChEBI" id="CHEBI:597326"/>
    </cofactor>
</comment>
<protein>
    <recommendedName>
        <fullName evidence="4 7">Alanine racemase</fullName>
        <ecNumber evidence="4 7">5.1.1.1</ecNumber>
    </recommendedName>
</protein>
<reference evidence="12" key="1">
    <citation type="submission" date="2018-05" db="EMBL/GenBank/DDBJ databases">
        <authorList>
            <person name="Du Z."/>
            <person name="Wang X."/>
        </authorList>
    </citation>
    <scope>NUCLEOTIDE SEQUENCE [LARGE SCALE GENOMIC DNA]</scope>
    <source>
        <strain evidence="12">WDS4C29</strain>
    </source>
</reference>
<dbReference type="Gene3D" id="3.20.20.10">
    <property type="entry name" value="Alanine racemase"/>
    <property type="match status" value="1"/>
</dbReference>
<dbReference type="PANTHER" id="PTHR30511">
    <property type="entry name" value="ALANINE RACEMASE"/>
    <property type="match status" value="1"/>
</dbReference>
<dbReference type="InterPro" id="IPR009006">
    <property type="entry name" value="Ala_racemase/Decarboxylase_C"/>
</dbReference>
<name>A0A2V1P5U1_9RHOB</name>
<dbReference type="InterPro" id="IPR011079">
    <property type="entry name" value="Ala_racemase_C"/>
</dbReference>
<dbReference type="GO" id="GO:0030632">
    <property type="term" value="P:D-alanine biosynthetic process"/>
    <property type="evidence" value="ECO:0007669"/>
    <property type="project" value="UniProtKB-UniRule"/>
</dbReference>
<dbReference type="SUPFAM" id="SSF51419">
    <property type="entry name" value="PLP-binding barrel"/>
    <property type="match status" value="1"/>
</dbReference>
<evidence type="ECO:0000256" key="9">
    <source>
        <dbReference type="PIRSR" id="PIRSR600821-52"/>
    </source>
</evidence>
<dbReference type="InterPro" id="IPR029066">
    <property type="entry name" value="PLP-binding_barrel"/>
</dbReference>
<comment type="function">
    <text evidence="7">Catalyzes the interconversion of L-alanine and D-alanine. May also act on other amino acids.</text>
</comment>
<dbReference type="Pfam" id="PF01168">
    <property type="entry name" value="Ala_racemase_N"/>
    <property type="match status" value="1"/>
</dbReference>
<evidence type="ECO:0000313" key="12">
    <source>
        <dbReference type="Proteomes" id="UP000245293"/>
    </source>
</evidence>
<keyword evidence="6 7" id="KW-0413">Isomerase</keyword>
<keyword evidence="5 7" id="KW-0663">Pyridoxal phosphate</keyword>
<accession>A0A2V1P5U1</accession>
<sequence length="345" mass="36875">MSTGFLNIDLTALAHNWQALDAMTSVETAAVVKADAYGLGVDKVARALARAGAKTFFVAVAEEGVKLRQALGPNPAICVFSGHMRGDTDMIGDMGLTPMINTVGQLTRHLESLPGHPFGIQLDTGMNRLGMEIDDWASVAEIALGQNCQLVMSHLACADEPDHPMNRQQLDQFHLMTDGIDVPRSLAQTGGILLGPEYHFDLTRPGVGLYGGLPFADAQPVAHLDLPVIQLRDVAPGETVGYGNTWTAERPTKLVTVAAGYADGVHRILSNNLQLWHGAHPVPIVGRVSMDLITVDVTDLDEVPGSLSLLSANQTVDHIADRAGTIGYEVLTSLGARYQRRYSGG</sequence>
<dbReference type="Proteomes" id="UP000245293">
    <property type="component" value="Unassembled WGS sequence"/>
</dbReference>
<organism evidence="11 12">
    <name type="scientific">Salibaculum griseiflavum</name>
    <dbReference type="NCBI Taxonomy" id="1914409"/>
    <lineage>
        <taxon>Bacteria</taxon>
        <taxon>Pseudomonadati</taxon>
        <taxon>Pseudomonadota</taxon>
        <taxon>Alphaproteobacteria</taxon>
        <taxon>Rhodobacterales</taxon>
        <taxon>Roseobacteraceae</taxon>
        <taxon>Salibaculum</taxon>
    </lineage>
</organism>
<evidence type="ECO:0000256" key="4">
    <source>
        <dbReference type="ARBA" id="ARBA00013089"/>
    </source>
</evidence>
<evidence type="ECO:0000256" key="5">
    <source>
        <dbReference type="ARBA" id="ARBA00022898"/>
    </source>
</evidence>
<feature type="domain" description="Alanine racemase C-terminal" evidence="10">
    <location>
        <begin position="221"/>
        <end position="343"/>
    </location>
</feature>
<dbReference type="GO" id="GO:0008784">
    <property type="term" value="F:alanine racemase activity"/>
    <property type="evidence" value="ECO:0007669"/>
    <property type="project" value="UniProtKB-UniRule"/>
</dbReference>